<proteinExistence type="inferred from homology"/>
<evidence type="ECO:0000313" key="12">
    <source>
        <dbReference type="Proteomes" id="UP001152766"/>
    </source>
</evidence>
<protein>
    <submittedName>
        <fullName evidence="11">General secretion pathway protein GspD</fullName>
    </submittedName>
</protein>
<comment type="caution">
    <text evidence="11">The sequence shown here is derived from an EMBL/GenBank/DDBJ whole genome shotgun (WGS) entry which is preliminary data.</text>
</comment>
<dbReference type="GO" id="GO:0009306">
    <property type="term" value="P:protein secretion"/>
    <property type="evidence" value="ECO:0007669"/>
    <property type="project" value="InterPro"/>
</dbReference>
<comment type="subcellular location">
    <subcellularLocation>
        <location evidence="7">Cell outer membrane</location>
    </subcellularLocation>
    <subcellularLocation>
        <location evidence="1">Membrane</location>
    </subcellularLocation>
</comment>
<evidence type="ECO:0000313" key="11">
    <source>
        <dbReference type="EMBL" id="MDG0863347.1"/>
    </source>
</evidence>
<evidence type="ECO:0000256" key="4">
    <source>
        <dbReference type="ARBA" id="ARBA00023136"/>
    </source>
</evidence>
<evidence type="ECO:0000256" key="7">
    <source>
        <dbReference type="RuleBase" id="RU004004"/>
    </source>
</evidence>
<dbReference type="InterPro" id="IPR004846">
    <property type="entry name" value="T2SS/T3SS_dom"/>
</dbReference>
<evidence type="ECO:0000256" key="5">
    <source>
        <dbReference type="ARBA" id="ARBA00023237"/>
    </source>
</evidence>
<keyword evidence="4" id="KW-0472">Membrane</keyword>
<gene>
    <name evidence="11" type="ORF">EXJ73_12810</name>
</gene>
<organism evidence="11 12">
    <name type="scientific">Pelomonas aquatica</name>
    <dbReference type="NCBI Taxonomy" id="431058"/>
    <lineage>
        <taxon>Bacteria</taxon>
        <taxon>Pseudomonadati</taxon>
        <taxon>Pseudomonadota</taxon>
        <taxon>Betaproteobacteria</taxon>
        <taxon>Burkholderiales</taxon>
        <taxon>Sphaerotilaceae</taxon>
        <taxon>Roseateles</taxon>
    </lineage>
</organism>
<feature type="signal peptide" evidence="9">
    <location>
        <begin position="1"/>
        <end position="23"/>
    </location>
</feature>
<feature type="coiled-coil region" evidence="8">
    <location>
        <begin position="105"/>
        <end position="132"/>
    </location>
</feature>
<feature type="domain" description="Secretin/TonB short N-terminal" evidence="10">
    <location>
        <begin position="201"/>
        <end position="252"/>
    </location>
</feature>
<keyword evidence="2 7" id="KW-0813">Transport</keyword>
<evidence type="ECO:0000256" key="1">
    <source>
        <dbReference type="ARBA" id="ARBA00004370"/>
    </source>
</evidence>
<dbReference type="Proteomes" id="UP001152766">
    <property type="component" value="Unassembled WGS sequence"/>
</dbReference>
<dbReference type="InterPro" id="IPR005644">
    <property type="entry name" value="NolW-like"/>
</dbReference>
<sequence>MSRVPVIALVLLLAACASHPALREAEVLARQGEHESAWRLLRDAAAASPLDAALRSASQREAELGLLGLAAQAENARAAGRLEVAADLLHRMEAIDALAPRTRALQLALSRARSHEALLAQAERQLQAGQRDAARETVAQVLVEDPGQPHAQALQQKLRRPSAPPLVPPTLAATYQKPVSLEFRDAPLRTVFEALSRGAGINFVFDKDVKADARISVFLKDVSVDEAMRVVLSTQQLDRKLLNDNSVLIYPNTQQKQREHQELVTRSFYLNNADVKQAQALVRMMAKTRDIFIDERLNLLVARDTPEVIAMIEQLVAGLDLAEPEVMLDVEVLELGTDRSAEAGLNWATDATYGSTDTAAMVPWSSRGSFRTLVANPVVAARLKGGSGASNLLANPKLRARNKEKAKIQIGDRVPVFTSTSTANVGVSTAVTYIDVGIKLEVEPTVQLDNDVVMKVNLEVSSLGVKESSGGSQPTSAYRIGTRNASTSLRLRDGETQVLGGLINDEDRKTIAGVPYVSETPLLGRLFGVHGDSRKKTEIVLLITPHVLRNISLPDAGQTLLASGFDANPGAEGLRLRASHGNAAPALTDAAPASARPLPPAIARAQAARALAAAQAQAQVPTQVETPTAPDEAMVELQLVDSVVAGQNLTVTLANRSRAAVSGKMIYDATLFLQADVAEAQAGSGIAEVELGPQAQQAVILRARPDTAGRSGSLQFVITKATGPNGEALSVRVEGGSRVEVH</sequence>
<keyword evidence="5" id="KW-0998">Cell outer membrane</keyword>
<evidence type="ECO:0000256" key="2">
    <source>
        <dbReference type="ARBA" id="ARBA00022448"/>
    </source>
</evidence>
<dbReference type="PRINTS" id="PR00811">
    <property type="entry name" value="BCTERIALGSPD"/>
</dbReference>
<dbReference type="PANTHER" id="PTHR30332:SF17">
    <property type="entry name" value="TYPE IV PILIATION SYSTEM PROTEIN DR_0774-RELATED"/>
    <property type="match status" value="1"/>
</dbReference>
<accession>A0A9X4LH10</accession>
<dbReference type="Pfam" id="PF07660">
    <property type="entry name" value="STN"/>
    <property type="match status" value="1"/>
</dbReference>
<evidence type="ECO:0000256" key="3">
    <source>
        <dbReference type="ARBA" id="ARBA00022729"/>
    </source>
</evidence>
<evidence type="ECO:0000256" key="9">
    <source>
        <dbReference type="SAM" id="SignalP"/>
    </source>
</evidence>
<dbReference type="RefSeq" id="WP_268154555.1">
    <property type="nucleotide sequence ID" value="NZ_JAPPUW010000039.1"/>
</dbReference>
<feature type="chain" id="PRO_5040892868" evidence="9">
    <location>
        <begin position="24"/>
        <end position="742"/>
    </location>
</feature>
<dbReference type="SMART" id="SM00965">
    <property type="entry name" value="STN"/>
    <property type="match status" value="1"/>
</dbReference>
<dbReference type="PANTHER" id="PTHR30332">
    <property type="entry name" value="PROBABLE GENERAL SECRETION PATHWAY PROTEIN D"/>
    <property type="match status" value="1"/>
</dbReference>
<dbReference type="InterPro" id="IPR001775">
    <property type="entry name" value="GspD/PilQ"/>
</dbReference>
<dbReference type="GO" id="GO:0015627">
    <property type="term" value="C:type II protein secretion system complex"/>
    <property type="evidence" value="ECO:0007669"/>
    <property type="project" value="TreeGrafter"/>
</dbReference>
<comment type="similarity">
    <text evidence="6">Belongs to the bacterial secretin family.</text>
</comment>
<keyword evidence="12" id="KW-1185">Reference proteome</keyword>
<dbReference type="GO" id="GO:0009279">
    <property type="term" value="C:cell outer membrane"/>
    <property type="evidence" value="ECO:0007669"/>
    <property type="project" value="UniProtKB-SubCell"/>
</dbReference>
<evidence type="ECO:0000259" key="10">
    <source>
        <dbReference type="SMART" id="SM00965"/>
    </source>
</evidence>
<dbReference type="PROSITE" id="PS51257">
    <property type="entry name" value="PROKAR_LIPOPROTEIN"/>
    <property type="match status" value="1"/>
</dbReference>
<evidence type="ECO:0000256" key="8">
    <source>
        <dbReference type="SAM" id="Coils"/>
    </source>
</evidence>
<keyword evidence="8" id="KW-0175">Coiled coil</keyword>
<dbReference type="AlphaFoldDB" id="A0A9X4LH10"/>
<dbReference type="Gene3D" id="3.30.1370.130">
    <property type="match status" value="1"/>
</dbReference>
<keyword evidence="3 9" id="KW-0732">Signal</keyword>
<dbReference type="InterPro" id="IPR011662">
    <property type="entry name" value="Secretin/TonB_short_N"/>
</dbReference>
<dbReference type="Pfam" id="PF03958">
    <property type="entry name" value="Secretin_N"/>
    <property type="match status" value="1"/>
</dbReference>
<dbReference type="InterPro" id="IPR050810">
    <property type="entry name" value="Bact_Secretion_Sys_Channel"/>
</dbReference>
<dbReference type="Gene3D" id="3.30.1370.120">
    <property type="match status" value="1"/>
</dbReference>
<name>A0A9X4LH10_9BURK</name>
<dbReference type="Pfam" id="PF00263">
    <property type="entry name" value="Secretin"/>
    <property type="match status" value="1"/>
</dbReference>
<dbReference type="InterPro" id="IPR038591">
    <property type="entry name" value="NolW-like_sf"/>
</dbReference>
<evidence type="ECO:0000256" key="6">
    <source>
        <dbReference type="RuleBase" id="RU004003"/>
    </source>
</evidence>
<reference evidence="11" key="1">
    <citation type="submission" date="2019-02" db="EMBL/GenBank/DDBJ databases">
        <title>Draft genome of the type strain Pelomonas aquatica CCUG 52575T.</title>
        <authorList>
            <person name="Gomila M."/>
            <person name="Lalucat J."/>
        </authorList>
    </citation>
    <scope>NUCLEOTIDE SEQUENCE</scope>
    <source>
        <strain evidence="11">CCUG 52575</strain>
    </source>
</reference>
<dbReference type="EMBL" id="SGUG01000017">
    <property type="protein sequence ID" value="MDG0863347.1"/>
    <property type="molecule type" value="Genomic_DNA"/>
</dbReference>